<dbReference type="EMBL" id="CM044704">
    <property type="protein sequence ID" value="KAI5668895.1"/>
    <property type="molecule type" value="Genomic_DNA"/>
</dbReference>
<accession>A0ACC0B8B6</accession>
<evidence type="ECO:0000313" key="2">
    <source>
        <dbReference type="Proteomes" id="UP001060085"/>
    </source>
</evidence>
<name>A0ACC0B8B6_CATRO</name>
<evidence type="ECO:0000313" key="1">
    <source>
        <dbReference type="EMBL" id="KAI5668895.1"/>
    </source>
</evidence>
<comment type="caution">
    <text evidence="1">The sequence shown here is derived from an EMBL/GenBank/DDBJ whole genome shotgun (WGS) entry which is preliminary data.</text>
</comment>
<gene>
    <name evidence="1" type="ORF">M9H77_18748</name>
</gene>
<sequence length="117" mass="13031">MHQMKGDMGIIPETEVVDNFEVIFPSWSIRMKRRKTSTRKDKEVKEAKTMLSGGEQQSRKVASEDGVAIRAEKKTGDGKHMEMKADGTQNTKVGKEVTSPHGKKKSISPNGKEKNSN</sequence>
<reference evidence="2" key="1">
    <citation type="journal article" date="2023" name="Nat. Plants">
        <title>Single-cell RNA sequencing provides a high-resolution roadmap for understanding the multicellular compartmentation of specialized metabolism.</title>
        <authorList>
            <person name="Sun S."/>
            <person name="Shen X."/>
            <person name="Li Y."/>
            <person name="Li Y."/>
            <person name="Wang S."/>
            <person name="Li R."/>
            <person name="Zhang H."/>
            <person name="Shen G."/>
            <person name="Guo B."/>
            <person name="Wei J."/>
            <person name="Xu J."/>
            <person name="St-Pierre B."/>
            <person name="Chen S."/>
            <person name="Sun C."/>
        </authorList>
    </citation>
    <scope>NUCLEOTIDE SEQUENCE [LARGE SCALE GENOMIC DNA]</scope>
</reference>
<organism evidence="1 2">
    <name type="scientific">Catharanthus roseus</name>
    <name type="common">Madagascar periwinkle</name>
    <name type="synonym">Vinca rosea</name>
    <dbReference type="NCBI Taxonomy" id="4058"/>
    <lineage>
        <taxon>Eukaryota</taxon>
        <taxon>Viridiplantae</taxon>
        <taxon>Streptophyta</taxon>
        <taxon>Embryophyta</taxon>
        <taxon>Tracheophyta</taxon>
        <taxon>Spermatophyta</taxon>
        <taxon>Magnoliopsida</taxon>
        <taxon>eudicotyledons</taxon>
        <taxon>Gunneridae</taxon>
        <taxon>Pentapetalae</taxon>
        <taxon>asterids</taxon>
        <taxon>lamiids</taxon>
        <taxon>Gentianales</taxon>
        <taxon>Apocynaceae</taxon>
        <taxon>Rauvolfioideae</taxon>
        <taxon>Vinceae</taxon>
        <taxon>Catharanthinae</taxon>
        <taxon>Catharanthus</taxon>
    </lineage>
</organism>
<proteinExistence type="predicted"/>
<protein>
    <submittedName>
        <fullName evidence="1">Uncharacterized protein</fullName>
    </submittedName>
</protein>
<dbReference type="Proteomes" id="UP001060085">
    <property type="component" value="Linkage Group LG04"/>
</dbReference>
<keyword evidence="2" id="KW-1185">Reference proteome</keyword>